<dbReference type="PANTHER" id="PTHR30627">
    <property type="entry name" value="PEPTIDOGLYCAN D,D-TRANSPEPTIDASE"/>
    <property type="match status" value="1"/>
</dbReference>
<dbReference type="GO" id="GO:0005886">
    <property type="term" value="C:plasma membrane"/>
    <property type="evidence" value="ECO:0007669"/>
    <property type="project" value="TreeGrafter"/>
</dbReference>
<evidence type="ECO:0000259" key="4">
    <source>
        <dbReference type="Pfam" id="PF00905"/>
    </source>
</evidence>
<keyword evidence="6" id="KW-0808">Transferase</keyword>
<evidence type="ECO:0000256" key="2">
    <source>
        <dbReference type="ARBA" id="ARBA00023136"/>
    </source>
</evidence>
<dbReference type="Gene3D" id="3.90.1310.10">
    <property type="entry name" value="Penicillin-binding protein 2a (Domain 2)"/>
    <property type="match status" value="1"/>
</dbReference>
<organism evidence="6 7">
    <name type="scientific">Candidatus Magasanikbacteria bacterium GW2011_GWC2_37_14</name>
    <dbReference type="NCBI Taxonomy" id="1619046"/>
    <lineage>
        <taxon>Bacteria</taxon>
        <taxon>Candidatus Magasanikiibacteriota</taxon>
    </lineage>
</organism>
<reference evidence="6 7" key="1">
    <citation type="journal article" date="2015" name="Nature">
        <title>rRNA introns, odd ribosomes, and small enigmatic genomes across a large radiation of phyla.</title>
        <authorList>
            <person name="Brown C.T."/>
            <person name="Hug L.A."/>
            <person name="Thomas B.C."/>
            <person name="Sharon I."/>
            <person name="Castelle C.J."/>
            <person name="Singh A."/>
            <person name="Wilkins M.J."/>
            <person name="Williams K.H."/>
            <person name="Banfield J.F."/>
        </authorList>
    </citation>
    <scope>NUCLEOTIDE SEQUENCE [LARGE SCALE GENOMIC DNA]</scope>
</reference>
<feature type="transmembrane region" description="Helical" evidence="3">
    <location>
        <begin position="41"/>
        <end position="62"/>
    </location>
</feature>
<dbReference type="InterPro" id="IPR001460">
    <property type="entry name" value="PCN-bd_Tpept"/>
</dbReference>
<dbReference type="PANTHER" id="PTHR30627:SF1">
    <property type="entry name" value="PEPTIDOGLYCAN D,D-TRANSPEPTIDASE FTSI"/>
    <property type="match status" value="1"/>
</dbReference>
<comment type="caution">
    <text evidence="6">The sequence shown here is derived from an EMBL/GenBank/DDBJ whole genome shotgun (WGS) entry which is preliminary data.</text>
</comment>
<keyword evidence="3" id="KW-1133">Transmembrane helix</keyword>
<dbReference type="GO" id="GO:0016740">
    <property type="term" value="F:transferase activity"/>
    <property type="evidence" value="ECO:0007669"/>
    <property type="project" value="UniProtKB-KW"/>
</dbReference>
<dbReference type="Proteomes" id="UP000034849">
    <property type="component" value="Unassembled WGS sequence"/>
</dbReference>
<proteinExistence type="predicted"/>
<dbReference type="STRING" id="1619046.US42_C0006G0029"/>
<dbReference type="AlphaFoldDB" id="A0A0G0GCM8"/>
<dbReference type="InterPro" id="IPR005311">
    <property type="entry name" value="PBP_dimer"/>
</dbReference>
<evidence type="ECO:0000259" key="5">
    <source>
        <dbReference type="Pfam" id="PF03717"/>
    </source>
</evidence>
<dbReference type="SUPFAM" id="SSF56601">
    <property type="entry name" value="beta-lactamase/transpeptidase-like"/>
    <property type="match status" value="1"/>
</dbReference>
<dbReference type="InterPro" id="IPR036138">
    <property type="entry name" value="PBP_dimer_sf"/>
</dbReference>
<protein>
    <submittedName>
        <fullName evidence="6">Peptidoglycan glycosyltransferase</fullName>
    </submittedName>
</protein>
<dbReference type="Pfam" id="PF00905">
    <property type="entry name" value="Transpeptidase"/>
    <property type="match status" value="1"/>
</dbReference>
<evidence type="ECO:0000313" key="7">
    <source>
        <dbReference type="Proteomes" id="UP000034849"/>
    </source>
</evidence>
<evidence type="ECO:0000313" key="6">
    <source>
        <dbReference type="EMBL" id="KKQ27722.1"/>
    </source>
</evidence>
<dbReference type="GO" id="GO:0008658">
    <property type="term" value="F:penicillin binding"/>
    <property type="evidence" value="ECO:0007669"/>
    <property type="project" value="InterPro"/>
</dbReference>
<dbReference type="PATRIC" id="fig|1619046.3.peg.424"/>
<name>A0A0G0GCM8_9BACT</name>
<dbReference type="InterPro" id="IPR012338">
    <property type="entry name" value="Beta-lactam/transpept-like"/>
</dbReference>
<dbReference type="InterPro" id="IPR050515">
    <property type="entry name" value="Beta-lactam/transpept"/>
</dbReference>
<dbReference type="Pfam" id="PF03717">
    <property type="entry name" value="PBP_dimer"/>
    <property type="match status" value="1"/>
</dbReference>
<feature type="domain" description="Penicillin-binding protein transpeptidase" evidence="4">
    <location>
        <begin position="286"/>
        <end position="594"/>
    </location>
</feature>
<dbReference type="EMBL" id="LBSX01000006">
    <property type="protein sequence ID" value="KKQ27722.1"/>
    <property type="molecule type" value="Genomic_DNA"/>
</dbReference>
<keyword evidence="2 3" id="KW-0472">Membrane</keyword>
<dbReference type="Gene3D" id="3.30.450.330">
    <property type="match status" value="1"/>
</dbReference>
<keyword evidence="3" id="KW-0812">Transmembrane</keyword>
<feature type="domain" description="Penicillin-binding protein dimerisation" evidence="5">
    <location>
        <begin position="82"/>
        <end position="238"/>
    </location>
</feature>
<dbReference type="GO" id="GO:0071555">
    <property type="term" value="P:cell wall organization"/>
    <property type="evidence" value="ECO:0007669"/>
    <property type="project" value="TreeGrafter"/>
</dbReference>
<gene>
    <name evidence="6" type="ORF">US42_C0006G0029</name>
</gene>
<accession>A0A0G0GCM8</accession>
<evidence type="ECO:0000256" key="1">
    <source>
        <dbReference type="ARBA" id="ARBA00004370"/>
    </source>
</evidence>
<dbReference type="SUPFAM" id="SSF56519">
    <property type="entry name" value="Penicillin binding protein dimerisation domain"/>
    <property type="match status" value="1"/>
</dbReference>
<evidence type="ECO:0000256" key="3">
    <source>
        <dbReference type="SAM" id="Phobius"/>
    </source>
</evidence>
<dbReference type="Gene3D" id="3.40.710.10">
    <property type="entry name" value="DD-peptidase/beta-lactamase superfamily"/>
    <property type="match status" value="1"/>
</dbReference>
<comment type="subcellular location">
    <subcellularLocation>
        <location evidence="1">Membrane</location>
    </subcellularLocation>
</comment>
<sequence>MTKEQPNVALADKNVSNVAYLKAKLKDEYGKQNSNPRLRMVLVIFFVFLIVIIFRLVLLMLWQHNFYLALSSGSREFYSQLYPKRGSILFQDSRTKEEFPLALNKDYFLLYADTREIKDNQTAEQVVQKLTEIFNYNDEKKVTVLAQLNKRTDPYEPLEKKIAESVYEKIKSLNLPGVNFVRLAYRYYPEGELGAPIIGFLGKDKDDNNIGSYGVEGYWQNELAGKGGFMTGSKTAVGSLAHLANWSFNKAEDGADILLTIDRTLEFKACNTLKKAQEEYGAVSASLIMLEPSTGAIRAMCSFPSFDPNDYGQVTSANVYNNNTIFAPYEPGSVFKPLVMAVAINEGVVKPETTFVDTGSREGFCQTPIKNAMGRSYGLQNMSGVLENSINTGMVFVVEKLGKNKLIDYIKNFGFGTKEGIELDTEVSGKIDTLNQKKGDKIDCYAATASFGQGITATPLQLVTAFGAIANGGQLMKPYIIDEMRFADGHIEKTKPQEVREVITNRSSLLTRSLMVNVIDKGHSTLAAVKGYYVGGKTGTAQIPGPGGYTEETIHTFVGLAPIDNPKFVLLVKFEKPQRLWADGTAAPIFGEIAKFALQYYQIPPSR</sequence>